<evidence type="ECO:0000256" key="1">
    <source>
        <dbReference type="ARBA" id="ARBA00001946"/>
    </source>
</evidence>
<gene>
    <name evidence="11" type="ORF">SAMN04487818_10643</name>
</gene>
<evidence type="ECO:0000313" key="12">
    <source>
        <dbReference type="Proteomes" id="UP000199051"/>
    </source>
</evidence>
<dbReference type="GO" id="GO:0016740">
    <property type="term" value="F:transferase activity"/>
    <property type="evidence" value="ECO:0007669"/>
    <property type="project" value="UniProtKB-KW"/>
</dbReference>
<dbReference type="EC" id="2.7.1.180" evidence="2"/>
<dbReference type="InterPro" id="IPR003374">
    <property type="entry name" value="ApbE-like_sf"/>
</dbReference>
<dbReference type="PANTHER" id="PTHR30040">
    <property type="entry name" value="THIAMINE BIOSYNTHESIS LIPOPROTEIN APBE"/>
    <property type="match status" value="1"/>
</dbReference>
<evidence type="ECO:0000256" key="10">
    <source>
        <dbReference type="ARBA" id="ARBA00048540"/>
    </source>
</evidence>
<keyword evidence="4" id="KW-0285">Flavoprotein</keyword>
<organism evidence="11 12">
    <name type="scientific">Actinokineospora terrae</name>
    <dbReference type="NCBI Taxonomy" id="155974"/>
    <lineage>
        <taxon>Bacteria</taxon>
        <taxon>Bacillati</taxon>
        <taxon>Actinomycetota</taxon>
        <taxon>Actinomycetes</taxon>
        <taxon>Pseudonocardiales</taxon>
        <taxon>Pseudonocardiaceae</taxon>
        <taxon>Actinokineospora</taxon>
    </lineage>
</organism>
<keyword evidence="5" id="KW-0808">Transferase</keyword>
<proteinExistence type="predicted"/>
<accession>A0A1H9T2I6</accession>
<evidence type="ECO:0000256" key="6">
    <source>
        <dbReference type="ARBA" id="ARBA00022723"/>
    </source>
</evidence>
<evidence type="ECO:0000256" key="8">
    <source>
        <dbReference type="ARBA" id="ARBA00022842"/>
    </source>
</evidence>
<keyword evidence="11" id="KW-0449">Lipoprotein</keyword>
<comment type="cofactor">
    <cofactor evidence="1">
        <name>Mg(2+)</name>
        <dbReference type="ChEBI" id="CHEBI:18420"/>
    </cofactor>
</comment>
<dbReference type="GO" id="GO:0046872">
    <property type="term" value="F:metal ion binding"/>
    <property type="evidence" value="ECO:0007669"/>
    <property type="project" value="UniProtKB-KW"/>
</dbReference>
<dbReference type="STRING" id="155974.SAMN04487818_10643"/>
<keyword evidence="6" id="KW-0479">Metal-binding</keyword>
<dbReference type="EMBL" id="FOGI01000006">
    <property type="protein sequence ID" value="SER91470.1"/>
    <property type="molecule type" value="Genomic_DNA"/>
</dbReference>
<comment type="catalytic activity">
    <reaction evidence="10">
        <text>L-threonyl-[protein] + FAD = FMN-L-threonyl-[protein] + AMP + H(+)</text>
        <dbReference type="Rhea" id="RHEA:36847"/>
        <dbReference type="Rhea" id="RHEA-COMP:11060"/>
        <dbReference type="Rhea" id="RHEA-COMP:11061"/>
        <dbReference type="ChEBI" id="CHEBI:15378"/>
        <dbReference type="ChEBI" id="CHEBI:30013"/>
        <dbReference type="ChEBI" id="CHEBI:57692"/>
        <dbReference type="ChEBI" id="CHEBI:74257"/>
        <dbReference type="ChEBI" id="CHEBI:456215"/>
        <dbReference type="EC" id="2.7.1.180"/>
    </reaction>
</comment>
<name>A0A1H9T2I6_9PSEU</name>
<evidence type="ECO:0000256" key="4">
    <source>
        <dbReference type="ARBA" id="ARBA00022630"/>
    </source>
</evidence>
<evidence type="ECO:0000256" key="3">
    <source>
        <dbReference type="ARBA" id="ARBA00016337"/>
    </source>
</evidence>
<sequence>MKRYVEHVMNMPVSLALRGRHTDDRRARAAWTAVMADLRAADRVFSTYRPDSHISRLNRGELTPADCPPEVTQVLALGHLAEHDSDGAFSIHRPGPDGHRTLDPSGVVKGWAADRAARHLRALPDTDYCLNTGGDLICRTLDPHTRPWRIGIEHPHNPQTVIAVVPIHDGAVATSGATHRGNHITDARTGRTPTAIASVTVVGATLTHTDIDATAAYANGPEATAWLRTRPIRTALLVWQNGSTTLIPEPSA</sequence>
<dbReference type="Proteomes" id="UP000199051">
    <property type="component" value="Unassembled WGS sequence"/>
</dbReference>
<dbReference type="RefSeq" id="WP_245782383.1">
    <property type="nucleotide sequence ID" value="NZ_FOGI01000006.1"/>
</dbReference>
<keyword evidence="8" id="KW-0460">Magnesium</keyword>
<dbReference type="PANTHER" id="PTHR30040:SF2">
    <property type="entry name" value="FAD:PROTEIN FMN TRANSFERASE"/>
    <property type="match status" value="1"/>
</dbReference>
<evidence type="ECO:0000256" key="2">
    <source>
        <dbReference type="ARBA" id="ARBA00011955"/>
    </source>
</evidence>
<evidence type="ECO:0000256" key="5">
    <source>
        <dbReference type="ARBA" id="ARBA00022679"/>
    </source>
</evidence>
<dbReference type="Pfam" id="PF02424">
    <property type="entry name" value="ApbE"/>
    <property type="match status" value="2"/>
</dbReference>
<evidence type="ECO:0000256" key="9">
    <source>
        <dbReference type="ARBA" id="ARBA00031306"/>
    </source>
</evidence>
<dbReference type="Gene3D" id="3.10.520.10">
    <property type="entry name" value="ApbE-like domains"/>
    <property type="match status" value="2"/>
</dbReference>
<dbReference type="SUPFAM" id="SSF143631">
    <property type="entry name" value="ApbE-like"/>
    <property type="match status" value="1"/>
</dbReference>
<dbReference type="AlphaFoldDB" id="A0A1H9T2I6"/>
<keyword evidence="7" id="KW-0274">FAD</keyword>
<reference evidence="12" key="1">
    <citation type="submission" date="2016-10" db="EMBL/GenBank/DDBJ databases">
        <authorList>
            <person name="Varghese N."/>
            <person name="Submissions S."/>
        </authorList>
    </citation>
    <scope>NUCLEOTIDE SEQUENCE [LARGE SCALE GENOMIC DNA]</scope>
    <source>
        <strain evidence="12">DSM 44260</strain>
    </source>
</reference>
<keyword evidence="12" id="KW-1185">Reference proteome</keyword>
<evidence type="ECO:0000256" key="7">
    <source>
        <dbReference type="ARBA" id="ARBA00022827"/>
    </source>
</evidence>
<evidence type="ECO:0000313" key="11">
    <source>
        <dbReference type="EMBL" id="SER91470.1"/>
    </source>
</evidence>
<protein>
    <recommendedName>
        <fullName evidence="3">FAD:protein FMN transferase</fullName>
        <ecNumber evidence="2">2.7.1.180</ecNumber>
    </recommendedName>
    <alternativeName>
        <fullName evidence="9">Flavin transferase</fullName>
    </alternativeName>
</protein>
<dbReference type="InterPro" id="IPR024932">
    <property type="entry name" value="ApbE"/>
</dbReference>